<evidence type="ECO:0000313" key="1">
    <source>
        <dbReference type="EMBL" id="MDT3427500.1"/>
    </source>
</evidence>
<dbReference type="Proteomes" id="UP001248709">
    <property type="component" value="Unassembled WGS sequence"/>
</dbReference>
<dbReference type="EMBL" id="JAUSUY010000012">
    <property type="protein sequence ID" value="MDT3427500.1"/>
    <property type="molecule type" value="Genomic_DNA"/>
</dbReference>
<name>A0ABU3HCW4_9BACL</name>
<keyword evidence="2" id="KW-1185">Reference proteome</keyword>
<accession>A0ABU3HCW4</accession>
<comment type="caution">
    <text evidence="1">The sequence shown here is derived from an EMBL/GenBank/DDBJ whole genome shotgun (WGS) entry which is preliminary data.</text>
</comment>
<protein>
    <submittedName>
        <fullName evidence="1">Uncharacterized protein</fullName>
    </submittedName>
</protein>
<organism evidence="1 2">
    <name type="scientific">Paenibacillus forsythiae</name>
    <dbReference type="NCBI Taxonomy" id="365616"/>
    <lineage>
        <taxon>Bacteria</taxon>
        <taxon>Bacillati</taxon>
        <taxon>Bacillota</taxon>
        <taxon>Bacilli</taxon>
        <taxon>Bacillales</taxon>
        <taxon>Paenibacillaceae</taxon>
        <taxon>Paenibacillus</taxon>
    </lineage>
</organism>
<proteinExistence type="predicted"/>
<evidence type="ECO:0000313" key="2">
    <source>
        <dbReference type="Proteomes" id="UP001248709"/>
    </source>
</evidence>
<gene>
    <name evidence="1" type="ORF">J2Z22_003063</name>
</gene>
<sequence>MNEKYMALVPVKGGPGEVLLEQSEARQSPWPRISKRMSFLERRASVSFCRENITQT</sequence>
<reference evidence="1 2" key="1">
    <citation type="submission" date="2023-07" db="EMBL/GenBank/DDBJ databases">
        <title>Genomic Encyclopedia of Type Strains, Phase IV (KMG-IV): sequencing the most valuable type-strain genomes for metagenomic binning, comparative biology and taxonomic classification.</title>
        <authorList>
            <person name="Goeker M."/>
        </authorList>
    </citation>
    <scope>NUCLEOTIDE SEQUENCE [LARGE SCALE GENOMIC DNA]</scope>
    <source>
        <strain evidence="1 2">T98</strain>
    </source>
</reference>